<evidence type="ECO:0000313" key="7">
    <source>
        <dbReference type="Proteomes" id="UP000274097"/>
    </source>
</evidence>
<dbReference type="Gene3D" id="1.10.10.10">
    <property type="entry name" value="Winged helix-like DNA-binding domain superfamily/Winged helix DNA-binding domain"/>
    <property type="match status" value="1"/>
</dbReference>
<dbReference type="Gene3D" id="3.40.190.10">
    <property type="entry name" value="Periplasmic binding protein-like II"/>
    <property type="match status" value="2"/>
</dbReference>
<sequence>MAAPPLTTTARSRAEINLAAFDLNLLVALDALLECRNVTHAGHRVGLSQPAMSRSLARLRGMLGDDLLVRSSTGLVPTPRAERLASALPPILAQIRELLGSRSLAPEDWRSKITLAMPDHQALVLLSRLLPRVRERAPALDVVVDSSLAGALKRLEQGEIDFAIGQIHDTPAGTYRRKLYDDRFACLLRQDHPALSQPWTPERFATLRHAVIAPGSEDSFGRIYDSLAGLHLPDRDPILVPNAMTAPMMIAETDLVLTVPHRVATRIAAMLPLQVMEVPMELPTYEVFLIWHERRHRDPEHRWMRAEIAAATLSTI</sequence>
<name>A0ABX9VFA4_9PROT</name>
<dbReference type="RefSeq" id="WP_122140130.1">
    <property type="nucleotide sequence ID" value="NZ_RFLX01000030.1"/>
</dbReference>
<keyword evidence="4" id="KW-0804">Transcription</keyword>
<keyword evidence="7" id="KW-1185">Reference proteome</keyword>
<comment type="caution">
    <text evidence="6">The sequence shown here is derived from an EMBL/GenBank/DDBJ whole genome shotgun (WGS) entry which is preliminary data.</text>
</comment>
<dbReference type="Proteomes" id="UP000274097">
    <property type="component" value="Unassembled WGS sequence"/>
</dbReference>
<dbReference type="InterPro" id="IPR005119">
    <property type="entry name" value="LysR_subst-bd"/>
</dbReference>
<evidence type="ECO:0000313" key="6">
    <source>
        <dbReference type="EMBL" id="RMI17394.1"/>
    </source>
</evidence>
<organism evidence="6 7">
    <name type="scientific">Teichococcus wenyumeiae</name>
    <dbReference type="NCBI Taxonomy" id="2478470"/>
    <lineage>
        <taxon>Bacteria</taxon>
        <taxon>Pseudomonadati</taxon>
        <taxon>Pseudomonadota</taxon>
        <taxon>Alphaproteobacteria</taxon>
        <taxon>Acetobacterales</taxon>
        <taxon>Roseomonadaceae</taxon>
        <taxon>Roseomonas</taxon>
    </lineage>
</organism>
<dbReference type="Pfam" id="PF03466">
    <property type="entry name" value="LysR_substrate"/>
    <property type="match status" value="1"/>
</dbReference>
<dbReference type="SUPFAM" id="SSF46785">
    <property type="entry name" value="Winged helix' DNA-binding domain"/>
    <property type="match status" value="1"/>
</dbReference>
<dbReference type="InterPro" id="IPR036388">
    <property type="entry name" value="WH-like_DNA-bd_sf"/>
</dbReference>
<evidence type="ECO:0000256" key="2">
    <source>
        <dbReference type="ARBA" id="ARBA00023015"/>
    </source>
</evidence>
<gene>
    <name evidence="6" type="ORF">EBE87_22745</name>
</gene>
<dbReference type="PANTHER" id="PTHR30118:SF15">
    <property type="entry name" value="TRANSCRIPTIONAL REGULATORY PROTEIN"/>
    <property type="match status" value="1"/>
</dbReference>
<dbReference type="PRINTS" id="PR00039">
    <property type="entry name" value="HTHLYSR"/>
</dbReference>
<dbReference type="Pfam" id="PF00126">
    <property type="entry name" value="HTH_1"/>
    <property type="match status" value="1"/>
</dbReference>
<evidence type="ECO:0000256" key="1">
    <source>
        <dbReference type="ARBA" id="ARBA00009437"/>
    </source>
</evidence>
<feature type="domain" description="HTH lysR-type" evidence="5">
    <location>
        <begin position="21"/>
        <end position="78"/>
    </location>
</feature>
<dbReference type="SUPFAM" id="SSF53850">
    <property type="entry name" value="Periplasmic binding protein-like II"/>
    <property type="match status" value="1"/>
</dbReference>
<comment type="similarity">
    <text evidence="1">Belongs to the LysR transcriptional regulatory family.</text>
</comment>
<evidence type="ECO:0000256" key="4">
    <source>
        <dbReference type="ARBA" id="ARBA00023163"/>
    </source>
</evidence>
<keyword evidence="2" id="KW-0805">Transcription regulation</keyword>
<dbReference type="PANTHER" id="PTHR30118">
    <property type="entry name" value="HTH-TYPE TRANSCRIPTIONAL REGULATOR LEUO-RELATED"/>
    <property type="match status" value="1"/>
</dbReference>
<keyword evidence="3" id="KW-0238">DNA-binding</keyword>
<protein>
    <submittedName>
        <fullName evidence="6">LysR family transcriptional regulator</fullName>
    </submittedName>
</protein>
<accession>A0ABX9VFA4</accession>
<dbReference type="PROSITE" id="PS50931">
    <property type="entry name" value="HTH_LYSR"/>
    <property type="match status" value="1"/>
</dbReference>
<evidence type="ECO:0000259" key="5">
    <source>
        <dbReference type="PROSITE" id="PS50931"/>
    </source>
</evidence>
<dbReference type="InterPro" id="IPR036390">
    <property type="entry name" value="WH_DNA-bd_sf"/>
</dbReference>
<dbReference type="EMBL" id="RFLX01000030">
    <property type="protein sequence ID" value="RMI17394.1"/>
    <property type="molecule type" value="Genomic_DNA"/>
</dbReference>
<reference evidence="6 7" key="1">
    <citation type="submission" date="2018-10" db="EMBL/GenBank/DDBJ databases">
        <title>Roseomonas sp. nov., isolated from feces of Tibetan antelopes in the Qinghai-Tibet plateau, China.</title>
        <authorList>
            <person name="Tian Z."/>
        </authorList>
    </citation>
    <scope>NUCLEOTIDE SEQUENCE [LARGE SCALE GENOMIC DNA]</scope>
    <source>
        <strain evidence="6 7">Z23</strain>
    </source>
</reference>
<evidence type="ECO:0000256" key="3">
    <source>
        <dbReference type="ARBA" id="ARBA00023125"/>
    </source>
</evidence>
<dbReference type="InterPro" id="IPR000847">
    <property type="entry name" value="LysR_HTH_N"/>
</dbReference>
<dbReference type="InterPro" id="IPR050389">
    <property type="entry name" value="LysR-type_TF"/>
</dbReference>
<proteinExistence type="inferred from homology"/>